<evidence type="ECO:0000313" key="3">
    <source>
        <dbReference type="Proteomes" id="UP001055940"/>
    </source>
</evidence>
<evidence type="ECO:0000313" key="2">
    <source>
        <dbReference type="EMBL" id="USY17346.1"/>
    </source>
</evidence>
<keyword evidence="3" id="KW-1185">Reference proteome</keyword>
<gene>
    <name evidence="2" type="ORF">NE857_18520</name>
</gene>
<name>A0ABY5D0X3_9ACTN</name>
<dbReference type="InterPro" id="IPR036291">
    <property type="entry name" value="NAD(P)-bd_dom_sf"/>
</dbReference>
<proteinExistence type="predicted"/>
<dbReference type="Gene3D" id="3.40.50.720">
    <property type="entry name" value="NAD(P)-binding Rossmann-like Domain"/>
    <property type="match status" value="1"/>
</dbReference>
<dbReference type="PANTHER" id="PTHR47129:SF1">
    <property type="entry name" value="NMRA-LIKE DOMAIN-CONTAINING PROTEIN"/>
    <property type="match status" value="1"/>
</dbReference>
<evidence type="ECO:0000259" key="1">
    <source>
        <dbReference type="Pfam" id="PF13460"/>
    </source>
</evidence>
<dbReference type="SUPFAM" id="SSF51735">
    <property type="entry name" value="NAD(P)-binding Rossmann-fold domains"/>
    <property type="match status" value="1"/>
</dbReference>
<feature type="domain" description="NAD(P)-binding" evidence="1">
    <location>
        <begin position="7"/>
        <end position="187"/>
    </location>
</feature>
<dbReference type="InterPro" id="IPR016040">
    <property type="entry name" value="NAD(P)-bd_dom"/>
</dbReference>
<dbReference type="PANTHER" id="PTHR47129">
    <property type="entry name" value="QUINONE OXIDOREDUCTASE 2"/>
    <property type="match status" value="1"/>
</dbReference>
<dbReference type="Gene3D" id="3.90.25.10">
    <property type="entry name" value="UDP-galactose 4-epimerase, domain 1"/>
    <property type="match status" value="1"/>
</dbReference>
<accession>A0ABY5D0X3</accession>
<dbReference type="Pfam" id="PF13460">
    <property type="entry name" value="NAD_binding_10"/>
    <property type="match status" value="1"/>
</dbReference>
<dbReference type="EMBL" id="CP099837">
    <property type="protein sequence ID" value="USY17346.1"/>
    <property type="molecule type" value="Genomic_DNA"/>
</dbReference>
<sequence length="285" mass="30079">MSVVVTGATGHLGRLVVESLLERGYPAADITATGRSTDKLADLAERGVTVRHADFEDRASLREAFEGADAVLLVSGSELGKRVEQHRNAIEAAKEAGVGHLVYTSAPRASDTTLILAPEHKATEEILAASGLSHTILRNGWYNENFEQVLEQAREHGALIGSAGEGRTASAARRDLAEAAAVVLTDPAPHAGAVYELSGDTAWTREELAGYVSELLGREIVYRDLSHEEHEAVLTGAGLDAGTAGFVVGLDRNTRDGELSATSGTLTKLIGRPTTPVAETLRLLA</sequence>
<dbReference type="Proteomes" id="UP001055940">
    <property type="component" value="Chromosome"/>
</dbReference>
<dbReference type="InterPro" id="IPR052718">
    <property type="entry name" value="NmrA-type_oxidoreductase"/>
</dbReference>
<dbReference type="CDD" id="cd05269">
    <property type="entry name" value="TMR_SDR_a"/>
    <property type="match status" value="1"/>
</dbReference>
<organism evidence="2 3">
    <name type="scientific">Nocardiopsis exhalans</name>
    <dbReference type="NCBI Taxonomy" id="163604"/>
    <lineage>
        <taxon>Bacteria</taxon>
        <taxon>Bacillati</taxon>
        <taxon>Actinomycetota</taxon>
        <taxon>Actinomycetes</taxon>
        <taxon>Streptosporangiales</taxon>
        <taxon>Nocardiopsidaceae</taxon>
        <taxon>Nocardiopsis</taxon>
    </lineage>
</organism>
<protein>
    <submittedName>
        <fullName evidence="2">SDR family oxidoreductase</fullName>
    </submittedName>
</protein>
<dbReference type="RefSeq" id="WP_254416921.1">
    <property type="nucleotide sequence ID" value="NZ_BAAAJB010000074.1"/>
</dbReference>
<reference evidence="2" key="1">
    <citation type="submission" date="2022-06" db="EMBL/GenBank/DDBJ databases">
        <authorList>
            <person name="Ping M."/>
        </authorList>
    </citation>
    <scope>NUCLEOTIDE SEQUENCE</scope>
    <source>
        <strain evidence="2">JCM11759T</strain>
    </source>
</reference>